<evidence type="ECO:0000259" key="1">
    <source>
        <dbReference type="Pfam" id="PF13643"/>
    </source>
</evidence>
<dbReference type="EMBL" id="VICH01000004">
    <property type="protein sequence ID" value="TQV68344.1"/>
    <property type="molecule type" value="Genomic_DNA"/>
</dbReference>
<sequence>MSKYAGAFGEKDNRSAPCPNCGGPRKVDTRYEQLDYWEEGHAAISGHEEYYVFQCRGCETVFFAQSSSCSEDYFHAYDPDTGDEELIWNYRSQFWPQVEDSTPPSWAGFELRRADETLADLLDGIYNCTRNDMPIFAAIGCRTALDRVSELLGVDPSLGFSEKLEALRRNGYISGKQKGMLQILIDAGSAAAHRGWKPERQELSTMIEILEALIRDRFVLGADAKRLEASIPSKQKTSS</sequence>
<dbReference type="RefSeq" id="WP_142852098.1">
    <property type="nucleotide sequence ID" value="NZ_FXWW01000001.1"/>
</dbReference>
<dbReference type="AlphaFoldDB" id="A0A545STP8"/>
<dbReference type="Pfam" id="PF13643">
    <property type="entry name" value="DUF4145"/>
    <property type="match status" value="1"/>
</dbReference>
<dbReference type="Proteomes" id="UP000315816">
    <property type="component" value="Unassembled WGS sequence"/>
</dbReference>
<evidence type="ECO:0000313" key="2">
    <source>
        <dbReference type="EMBL" id="TQV68344.1"/>
    </source>
</evidence>
<accession>A0A545STP8</accession>
<proteinExistence type="predicted"/>
<keyword evidence="3" id="KW-1185">Reference proteome</keyword>
<gene>
    <name evidence="2" type="ORF">FIL88_01750</name>
</gene>
<feature type="domain" description="DUF4145" evidence="1">
    <location>
        <begin position="125"/>
        <end position="211"/>
    </location>
</feature>
<comment type="caution">
    <text evidence="2">The sequence shown here is derived from an EMBL/GenBank/DDBJ whole genome shotgun (WGS) entry which is preliminary data.</text>
</comment>
<protein>
    <submittedName>
        <fullName evidence="2">DUF4145 domain-containing protein</fullName>
    </submittedName>
</protein>
<organism evidence="2 3">
    <name type="scientific">Aliiroseovarius halocynthiae</name>
    <dbReference type="NCBI Taxonomy" id="985055"/>
    <lineage>
        <taxon>Bacteria</taxon>
        <taxon>Pseudomonadati</taxon>
        <taxon>Pseudomonadota</taxon>
        <taxon>Alphaproteobacteria</taxon>
        <taxon>Rhodobacterales</taxon>
        <taxon>Paracoccaceae</taxon>
        <taxon>Aliiroseovarius</taxon>
    </lineage>
</organism>
<dbReference type="OrthoDB" id="7851676at2"/>
<name>A0A545STP8_9RHOB</name>
<dbReference type="InterPro" id="IPR025285">
    <property type="entry name" value="DUF4145"/>
</dbReference>
<evidence type="ECO:0000313" key="3">
    <source>
        <dbReference type="Proteomes" id="UP000315816"/>
    </source>
</evidence>
<reference evidence="2 3" key="1">
    <citation type="submission" date="2019-06" db="EMBL/GenBank/DDBJ databases">
        <title>A novel species of marine bacteria.</title>
        <authorList>
            <person name="Wang Y."/>
        </authorList>
    </citation>
    <scope>NUCLEOTIDE SEQUENCE [LARGE SCALE GENOMIC DNA]</scope>
    <source>
        <strain evidence="2 3">MA1-10</strain>
    </source>
</reference>